<dbReference type="AlphaFoldDB" id="A0A1I6JN51"/>
<dbReference type="InterPro" id="IPR050884">
    <property type="entry name" value="CNP_phosphodiesterase-III"/>
</dbReference>
<dbReference type="PANTHER" id="PTHR42988">
    <property type="entry name" value="PHOSPHOHYDROLASE"/>
    <property type="match status" value="1"/>
</dbReference>
<keyword evidence="1" id="KW-0479">Metal-binding</keyword>
<proteinExistence type="inferred from homology"/>
<dbReference type="CDD" id="cd07402">
    <property type="entry name" value="MPP_GpdQ"/>
    <property type="match status" value="1"/>
</dbReference>
<gene>
    <name evidence="6" type="ORF">SAMN05192580_0571</name>
</gene>
<dbReference type="STRING" id="1166337.SAMN05192580_0571"/>
<dbReference type="InterPro" id="IPR042281">
    <property type="entry name" value="GpdQ_beta-strand"/>
</dbReference>
<evidence type="ECO:0000259" key="5">
    <source>
        <dbReference type="PROSITE" id="PS50252"/>
    </source>
</evidence>
<dbReference type="GO" id="GO:0046872">
    <property type="term" value="F:metal ion binding"/>
    <property type="evidence" value="ECO:0007669"/>
    <property type="project" value="UniProtKB-KW"/>
</dbReference>
<name>A0A1I6JN51_9SPHN</name>
<dbReference type="PROSITE" id="PS50252">
    <property type="entry name" value="TBOX_3"/>
    <property type="match status" value="1"/>
</dbReference>
<dbReference type="InterPro" id="IPR046360">
    <property type="entry name" value="T-box_DNA-bd"/>
</dbReference>
<dbReference type="InterPro" id="IPR029052">
    <property type="entry name" value="Metallo-depent_PP-like"/>
</dbReference>
<dbReference type="GO" id="GO:0045893">
    <property type="term" value="P:positive regulation of DNA-templated transcription"/>
    <property type="evidence" value="ECO:0007669"/>
    <property type="project" value="InterPro"/>
</dbReference>
<dbReference type="Pfam" id="PF00149">
    <property type="entry name" value="Metallophos"/>
    <property type="match status" value="1"/>
</dbReference>
<evidence type="ECO:0000313" key="6">
    <source>
        <dbReference type="EMBL" id="SFR80412.1"/>
    </source>
</evidence>
<keyword evidence="7" id="KW-1185">Reference proteome</keyword>
<dbReference type="EMBL" id="FOZG01000001">
    <property type="protein sequence ID" value="SFR80412.1"/>
    <property type="molecule type" value="Genomic_DNA"/>
</dbReference>
<organism evidence="6 7">
    <name type="scientific">Sphingomonas jatrophae</name>
    <dbReference type="NCBI Taxonomy" id="1166337"/>
    <lineage>
        <taxon>Bacteria</taxon>
        <taxon>Pseudomonadati</taxon>
        <taxon>Pseudomonadota</taxon>
        <taxon>Alphaproteobacteria</taxon>
        <taxon>Sphingomonadales</taxon>
        <taxon>Sphingomonadaceae</taxon>
        <taxon>Sphingomonas</taxon>
    </lineage>
</organism>
<evidence type="ECO:0000256" key="3">
    <source>
        <dbReference type="ARBA" id="ARBA00023004"/>
    </source>
</evidence>
<keyword evidence="3" id="KW-0408">Iron</keyword>
<sequence length="299" mass="32458">MAAGTPRRLSGVGTRTMLLAQITDTHIGFAGGGADEPNRRRLDQLVAHIARLDRAPDALLVSGDLVDKGDAASYRALRQALEPLAMPIHFCLGNHDDRAAFRAMFPETEADEDGFVQYAVDLGRLRLLVLDTLEEGRHGGSFCARRAAWLSARLAEDRTRPTLIMLHHPPFETGIGWMTTHDDAPWVARLRGAIAGAENIVGMVAGHIHRPMVTGFGGAPFAVCPSAAPQLALTLAPVDPSRPDDRALIVDTPPALALHWWNGRSLVTHFADADVPAVLARYDEKLRMMVRGIMAERPA</sequence>
<dbReference type="Gene3D" id="3.60.21.40">
    <property type="entry name" value="GpdQ, catalytic alpha/beta sandwich domain"/>
    <property type="match status" value="1"/>
</dbReference>
<accession>A0A1I6JN51</accession>
<dbReference type="InterPro" id="IPR004843">
    <property type="entry name" value="Calcineurin-like_PHP"/>
</dbReference>
<evidence type="ECO:0000256" key="4">
    <source>
        <dbReference type="ARBA" id="ARBA00025742"/>
    </source>
</evidence>
<dbReference type="Proteomes" id="UP000198824">
    <property type="component" value="Unassembled WGS sequence"/>
</dbReference>
<dbReference type="SUPFAM" id="SSF56300">
    <property type="entry name" value="Metallo-dependent phosphatases"/>
    <property type="match status" value="1"/>
</dbReference>
<dbReference type="GO" id="GO:0004112">
    <property type="term" value="F:cyclic-nucleotide phosphodiesterase activity"/>
    <property type="evidence" value="ECO:0007669"/>
    <property type="project" value="InterPro"/>
</dbReference>
<protein>
    <submittedName>
        <fullName evidence="6">Calcineurin-like phosphoesterase</fullName>
    </submittedName>
</protein>
<dbReference type="InterPro" id="IPR042283">
    <property type="entry name" value="GpdQ_catalytic"/>
</dbReference>
<evidence type="ECO:0000256" key="2">
    <source>
        <dbReference type="ARBA" id="ARBA00022801"/>
    </source>
</evidence>
<comment type="similarity">
    <text evidence="4">Belongs to the cyclic nucleotide phosphodiesterase class-III family.</text>
</comment>
<evidence type="ECO:0000313" key="7">
    <source>
        <dbReference type="Proteomes" id="UP000198824"/>
    </source>
</evidence>
<dbReference type="InterPro" id="IPR026575">
    <property type="entry name" value="GpdQ/CpdA-like"/>
</dbReference>
<evidence type="ECO:0000256" key="1">
    <source>
        <dbReference type="ARBA" id="ARBA00022723"/>
    </source>
</evidence>
<keyword evidence="2" id="KW-0378">Hydrolase</keyword>
<dbReference type="PANTHER" id="PTHR42988:SF2">
    <property type="entry name" value="CYCLIC NUCLEOTIDE PHOSPHODIESTERASE CBUA0032-RELATED"/>
    <property type="match status" value="1"/>
</dbReference>
<reference evidence="6 7" key="1">
    <citation type="submission" date="2016-10" db="EMBL/GenBank/DDBJ databases">
        <authorList>
            <person name="de Groot N.N."/>
        </authorList>
    </citation>
    <scope>NUCLEOTIDE SEQUENCE [LARGE SCALE GENOMIC DNA]</scope>
    <source>
        <strain evidence="6 7">S5-249</strain>
    </source>
</reference>
<dbReference type="GO" id="GO:0003700">
    <property type="term" value="F:DNA-binding transcription factor activity"/>
    <property type="evidence" value="ECO:0007669"/>
    <property type="project" value="InterPro"/>
</dbReference>
<dbReference type="Gene3D" id="3.30.750.180">
    <property type="entry name" value="GpdQ, beta-strand dimerisation domain"/>
    <property type="match status" value="1"/>
</dbReference>
<feature type="domain" description="T-box" evidence="5">
    <location>
        <begin position="102"/>
        <end position="178"/>
    </location>
</feature>